<organism evidence="1">
    <name type="scientific">marine metagenome</name>
    <dbReference type="NCBI Taxonomy" id="408172"/>
    <lineage>
        <taxon>unclassified sequences</taxon>
        <taxon>metagenomes</taxon>
        <taxon>ecological metagenomes</taxon>
    </lineage>
</organism>
<proteinExistence type="predicted"/>
<name>A0A382FMF8_9ZZZZ</name>
<evidence type="ECO:0000313" key="1">
    <source>
        <dbReference type="EMBL" id="SVB63393.1"/>
    </source>
</evidence>
<gene>
    <name evidence="1" type="ORF">METZ01_LOCUS216247</name>
</gene>
<sequence>MNDQKLAIRKVGKGYVRTTNKFGSSLF</sequence>
<dbReference type="EMBL" id="UINC01050439">
    <property type="protein sequence ID" value="SVB63393.1"/>
    <property type="molecule type" value="Genomic_DNA"/>
</dbReference>
<dbReference type="AlphaFoldDB" id="A0A382FMF8"/>
<protein>
    <submittedName>
        <fullName evidence="1">Uncharacterized protein</fullName>
    </submittedName>
</protein>
<reference evidence="1" key="1">
    <citation type="submission" date="2018-05" db="EMBL/GenBank/DDBJ databases">
        <authorList>
            <person name="Lanie J.A."/>
            <person name="Ng W.-L."/>
            <person name="Kazmierczak K.M."/>
            <person name="Andrzejewski T.M."/>
            <person name="Davidsen T.M."/>
            <person name="Wayne K.J."/>
            <person name="Tettelin H."/>
            <person name="Glass J.I."/>
            <person name="Rusch D."/>
            <person name="Podicherti R."/>
            <person name="Tsui H.-C.T."/>
            <person name="Winkler M.E."/>
        </authorList>
    </citation>
    <scope>NUCLEOTIDE SEQUENCE</scope>
</reference>
<accession>A0A382FMF8</accession>